<keyword evidence="6" id="KW-0863">Zinc-finger</keyword>
<dbReference type="GO" id="GO:0016567">
    <property type="term" value="P:protein ubiquitination"/>
    <property type="evidence" value="ECO:0007669"/>
    <property type="project" value="TreeGrafter"/>
</dbReference>
<keyword evidence="9 11" id="KW-1133">Transmembrane helix</keyword>
<evidence type="ECO:0000256" key="7">
    <source>
        <dbReference type="ARBA" id="ARBA00022786"/>
    </source>
</evidence>
<evidence type="ECO:0000256" key="9">
    <source>
        <dbReference type="ARBA" id="ARBA00022989"/>
    </source>
</evidence>
<organism evidence="13 14">
    <name type="scientific">Cymbomonas tetramitiformis</name>
    <dbReference type="NCBI Taxonomy" id="36881"/>
    <lineage>
        <taxon>Eukaryota</taxon>
        <taxon>Viridiplantae</taxon>
        <taxon>Chlorophyta</taxon>
        <taxon>Pyramimonadophyceae</taxon>
        <taxon>Pyramimonadales</taxon>
        <taxon>Pyramimonadaceae</taxon>
        <taxon>Cymbomonas</taxon>
    </lineage>
</organism>
<dbReference type="EMBL" id="LGRX02022704">
    <property type="protein sequence ID" value="KAK3255353.1"/>
    <property type="molecule type" value="Genomic_DNA"/>
</dbReference>
<comment type="pathway">
    <text evidence="2">Protein modification; protein ubiquitination.</text>
</comment>
<feature type="transmembrane region" description="Helical" evidence="11">
    <location>
        <begin position="85"/>
        <end position="111"/>
    </location>
</feature>
<reference evidence="13 14" key="1">
    <citation type="journal article" date="2015" name="Genome Biol. Evol.">
        <title>Comparative Genomics of a Bacterivorous Green Alga Reveals Evolutionary Causalities and Consequences of Phago-Mixotrophic Mode of Nutrition.</title>
        <authorList>
            <person name="Burns J.A."/>
            <person name="Paasch A."/>
            <person name="Narechania A."/>
            <person name="Kim E."/>
        </authorList>
    </citation>
    <scope>NUCLEOTIDE SEQUENCE [LARGE SCALE GENOMIC DNA]</scope>
    <source>
        <strain evidence="13 14">PLY_AMNH</strain>
    </source>
</reference>
<dbReference type="GO" id="GO:0061630">
    <property type="term" value="F:ubiquitin protein ligase activity"/>
    <property type="evidence" value="ECO:0007669"/>
    <property type="project" value="TreeGrafter"/>
</dbReference>
<feature type="transmembrane region" description="Helical" evidence="11">
    <location>
        <begin position="145"/>
        <end position="165"/>
    </location>
</feature>
<evidence type="ECO:0000256" key="4">
    <source>
        <dbReference type="ARBA" id="ARBA00022692"/>
    </source>
</evidence>
<dbReference type="PANTHER" id="PTHR15067:SF4">
    <property type="entry name" value="E3 UBIQUITIN-PROTEIN LIGASE RNF8"/>
    <property type="match status" value="1"/>
</dbReference>
<feature type="non-terminal residue" evidence="13">
    <location>
        <position position="302"/>
    </location>
</feature>
<evidence type="ECO:0000256" key="8">
    <source>
        <dbReference type="ARBA" id="ARBA00022833"/>
    </source>
</evidence>
<dbReference type="Proteomes" id="UP001190700">
    <property type="component" value="Unassembled WGS sequence"/>
</dbReference>
<keyword evidence="8" id="KW-0862">Zinc</keyword>
<evidence type="ECO:0000313" key="14">
    <source>
        <dbReference type="Proteomes" id="UP001190700"/>
    </source>
</evidence>
<keyword evidence="7" id="KW-0833">Ubl conjugation pathway</keyword>
<evidence type="ECO:0000256" key="5">
    <source>
        <dbReference type="ARBA" id="ARBA00022723"/>
    </source>
</evidence>
<dbReference type="AlphaFoldDB" id="A0AAE0F946"/>
<name>A0AAE0F946_9CHLO</name>
<dbReference type="GO" id="GO:0005829">
    <property type="term" value="C:cytosol"/>
    <property type="evidence" value="ECO:0007669"/>
    <property type="project" value="TreeGrafter"/>
</dbReference>
<comment type="caution">
    <text evidence="13">The sequence shown here is derived from an EMBL/GenBank/DDBJ whole genome shotgun (WGS) entry which is preliminary data.</text>
</comment>
<keyword evidence="4 11" id="KW-0812">Transmembrane</keyword>
<sequence length="302" mass="33136">MRLTQSDAWSALVAYTCVTYASLAWNIVVVAYADVSDSDTATLRENLLSLNATLTLNRPSTVAQLLKYEEDIVLLRKILESKVSLFVLVNLGIHTFIVTSIITKAIFLGTLHDLEVRKTMERMLNYVTFKVVFVGAVVEPDVMEVLLWMSWFTLLGFFKMFTGLVQDRCEWLTSAPGATRVMHLRAAALLVMLLGAVCVCSAVSGGALHRRVGLSDLLLLQFELVLMGVDLVRSAVKYAVHVADLDSPDSMAGGAGLESEWRGMPAGGAGLESEWRGTFLVHAEFVGEALALTLTLLHYLHI</sequence>
<evidence type="ECO:0000313" key="13">
    <source>
        <dbReference type="EMBL" id="KAK3255353.1"/>
    </source>
</evidence>
<dbReference type="Pfam" id="PF25563">
    <property type="entry name" value="TPR_SYVN1_N"/>
    <property type="match status" value="1"/>
</dbReference>
<dbReference type="GO" id="GO:0000151">
    <property type="term" value="C:ubiquitin ligase complex"/>
    <property type="evidence" value="ECO:0007669"/>
    <property type="project" value="TreeGrafter"/>
</dbReference>
<protein>
    <recommendedName>
        <fullName evidence="12">E3 ubiquitin-protein ligase synoviolin-like TPR repeats domain-containing protein</fullName>
    </recommendedName>
</protein>
<dbReference type="PANTHER" id="PTHR15067">
    <property type="entry name" value="E3 UBIQUITIN-PROTEIN LIGASE RNF8"/>
    <property type="match status" value="1"/>
</dbReference>
<evidence type="ECO:0000256" key="6">
    <source>
        <dbReference type="ARBA" id="ARBA00022771"/>
    </source>
</evidence>
<dbReference type="GO" id="GO:0006511">
    <property type="term" value="P:ubiquitin-dependent protein catabolic process"/>
    <property type="evidence" value="ECO:0007669"/>
    <property type="project" value="TreeGrafter"/>
</dbReference>
<keyword evidence="5" id="KW-0479">Metal-binding</keyword>
<keyword evidence="14" id="KW-1185">Reference proteome</keyword>
<evidence type="ECO:0000256" key="1">
    <source>
        <dbReference type="ARBA" id="ARBA00004370"/>
    </source>
</evidence>
<evidence type="ECO:0000256" key="2">
    <source>
        <dbReference type="ARBA" id="ARBA00004906"/>
    </source>
</evidence>
<feature type="domain" description="E3 ubiquitin-protein ligase synoviolin-like TPR repeats" evidence="12">
    <location>
        <begin position="78"/>
        <end position="299"/>
    </location>
</feature>
<evidence type="ECO:0000256" key="11">
    <source>
        <dbReference type="SAM" id="Phobius"/>
    </source>
</evidence>
<comment type="subcellular location">
    <subcellularLocation>
        <location evidence="1">Membrane</location>
    </subcellularLocation>
</comment>
<dbReference type="GO" id="GO:0008270">
    <property type="term" value="F:zinc ion binding"/>
    <property type="evidence" value="ECO:0007669"/>
    <property type="project" value="UniProtKB-KW"/>
</dbReference>
<evidence type="ECO:0000256" key="10">
    <source>
        <dbReference type="ARBA" id="ARBA00023136"/>
    </source>
</evidence>
<proteinExistence type="predicted"/>
<gene>
    <name evidence="13" type="ORF">CYMTET_35461</name>
</gene>
<keyword evidence="10 11" id="KW-0472">Membrane</keyword>
<accession>A0AAE0F946</accession>
<feature type="transmembrane region" description="Helical" evidence="11">
    <location>
        <begin position="12"/>
        <end position="33"/>
    </location>
</feature>
<evidence type="ECO:0000259" key="12">
    <source>
        <dbReference type="Pfam" id="PF25563"/>
    </source>
</evidence>
<dbReference type="InterPro" id="IPR057992">
    <property type="entry name" value="TPR_SYVN1_N"/>
</dbReference>
<keyword evidence="3" id="KW-0808">Transferase</keyword>
<evidence type="ECO:0000256" key="3">
    <source>
        <dbReference type="ARBA" id="ARBA00022679"/>
    </source>
</evidence>
<feature type="transmembrane region" description="Helical" evidence="11">
    <location>
        <begin position="186"/>
        <end position="208"/>
    </location>
</feature>